<dbReference type="GO" id="GO:0004176">
    <property type="term" value="F:ATP-dependent peptidase activity"/>
    <property type="evidence" value="ECO:0007669"/>
    <property type="project" value="InterPro"/>
</dbReference>
<evidence type="ECO:0000256" key="2">
    <source>
        <dbReference type="ARBA" id="ARBA00022490"/>
    </source>
</evidence>
<proteinExistence type="inferred from homology"/>
<dbReference type="Pfam" id="PF00574">
    <property type="entry name" value="CLP_protease"/>
    <property type="match status" value="1"/>
</dbReference>
<dbReference type="EMBL" id="MK072314">
    <property type="protein sequence ID" value="AYV81878.1"/>
    <property type="molecule type" value="Genomic_DNA"/>
</dbReference>
<evidence type="ECO:0000256" key="3">
    <source>
        <dbReference type="ARBA" id="ARBA00022801"/>
    </source>
</evidence>
<dbReference type="GO" id="GO:0009368">
    <property type="term" value="C:endopeptidase Clp complex"/>
    <property type="evidence" value="ECO:0007669"/>
    <property type="project" value="TreeGrafter"/>
</dbReference>
<dbReference type="PANTHER" id="PTHR10381">
    <property type="entry name" value="ATP-DEPENDENT CLP PROTEASE PROTEOLYTIC SUBUNIT"/>
    <property type="match status" value="1"/>
</dbReference>
<keyword evidence="4" id="KW-0645">Protease</keyword>
<dbReference type="InterPro" id="IPR001907">
    <property type="entry name" value="ClpP"/>
</dbReference>
<evidence type="ECO:0000313" key="4">
    <source>
        <dbReference type="EMBL" id="AYV81878.1"/>
    </source>
</evidence>
<dbReference type="PRINTS" id="PR00127">
    <property type="entry name" value="CLPPROTEASEP"/>
</dbReference>
<dbReference type="GO" id="GO:0004252">
    <property type="term" value="F:serine-type endopeptidase activity"/>
    <property type="evidence" value="ECO:0007669"/>
    <property type="project" value="InterPro"/>
</dbReference>
<dbReference type="GO" id="GO:0006515">
    <property type="term" value="P:protein quality control for misfolded or incompletely synthesized proteins"/>
    <property type="evidence" value="ECO:0007669"/>
    <property type="project" value="TreeGrafter"/>
</dbReference>
<comment type="similarity">
    <text evidence="1">Belongs to the peptidase S14 family.</text>
</comment>
<gene>
    <name evidence="4" type="ORF">Harvfovirus72_2</name>
</gene>
<keyword evidence="3" id="KW-0378">Hydrolase</keyword>
<reference evidence="4" key="1">
    <citation type="submission" date="2018-10" db="EMBL/GenBank/DDBJ databases">
        <title>Hidden diversity of soil giant viruses.</title>
        <authorList>
            <person name="Schulz F."/>
            <person name="Alteio L."/>
            <person name="Goudeau D."/>
            <person name="Ryan E.M."/>
            <person name="Malmstrom R.R."/>
            <person name="Blanchard J."/>
            <person name="Woyke T."/>
        </authorList>
    </citation>
    <scope>NUCLEOTIDE SEQUENCE</scope>
    <source>
        <strain evidence="4">HAV1</strain>
    </source>
</reference>
<dbReference type="InterPro" id="IPR029045">
    <property type="entry name" value="ClpP/crotonase-like_dom_sf"/>
</dbReference>
<name>A0A3G5A3S2_9VIRU</name>
<keyword evidence="2" id="KW-0963">Cytoplasm</keyword>
<dbReference type="InterPro" id="IPR023562">
    <property type="entry name" value="ClpP/TepA"/>
</dbReference>
<dbReference type="GO" id="GO:0051117">
    <property type="term" value="F:ATPase binding"/>
    <property type="evidence" value="ECO:0007669"/>
    <property type="project" value="TreeGrafter"/>
</dbReference>
<dbReference type="Gene3D" id="3.90.226.10">
    <property type="entry name" value="2-enoyl-CoA Hydratase, Chain A, domain 1"/>
    <property type="match status" value="1"/>
</dbReference>
<organism evidence="4">
    <name type="scientific">Harvfovirus sp</name>
    <dbReference type="NCBI Taxonomy" id="2487768"/>
    <lineage>
        <taxon>Viruses</taxon>
        <taxon>Varidnaviria</taxon>
        <taxon>Bamfordvirae</taxon>
        <taxon>Nucleocytoviricota</taxon>
        <taxon>Megaviricetes</taxon>
        <taxon>Imitervirales</taxon>
        <taxon>Mimiviridae</taxon>
        <taxon>Klosneuvirinae</taxon>
    </lineage>
</organism>
<accession>A0A3G5A3S2</accession>
<sequence>MKAKLFLACLCLCLGFAVASVSAKEVDINVNKADGDGLVRLTPDNFIVIRGHIDGMTASKTISEMMTHQNDKELYIYISSPGGYVTSGLEIIRMMESLTLNGVEVKCIADTALSMGFVIFQYCPVRYVTSSSILMQHQLSTGLRGPINQVVNYLEFVKSMEETVDAAQANRLGMTVSDFLAKTGDDWWLFGSSAVKYKAADSVANVLCDFEPGFVTKVFHTFFGDIEATYSNCPMARDPVKISMNGTVLPLHMTLEAAVKQNIYGNSNEHLDYSYDKDAHGARYKE</sequence>
<dbReference type="PANTHER" id="PTHR10381:SF70">
    <property type="entry name" value="ATP-DEPENDENT CLP PROTEASE PROTEOLYTIC SUBUNIT"/>
    <property type="match status" value="1"/>
</dbReference>
<evidence type="ECO:0000256" key="1">
    <source>
        <dbReference type="ARBA" id="ARBA00007039"/>
    </source>
</evidence>
<protein>
    <submittedName>
        <fullName evidence="4">Clp protease</fullName>
    </submittedName>
</protein>
<dbReference type="SUPFAM" id="SSF52096">
    <property type="entry name" value="ClpP/crotonase"/>
    <property type="match status" value="1"/>
</dbReference>